<keyword evidence="2" id="KW-1015">Disulfide bond</keyword>
<feature type="compositionally biased region" description="Low complexity" evidence="5">
    <location>
        <begin position="175"/>
        <end position="190"/>
    </location>
</feature>
<keyword evidence="6" id="KW-0812">Transmembrane</keyword>
<evidence type="ECO:0000256" key="7">
    <source>
        <dbReference type="SAM" id="SignalP"/>
    </source>
</evidence>
<evidence type="ECO:0000256" key="1">
    <source>
        <dbReference type="ARBA" id="ARBA00022729"/>
    </source>
</evidence>
<reference evidence="9" key="3">
    <citation type="submission" date="2025-09" db="UniProtKB">
        <authorList>
            <consortium name="Ensembl"/>
        </authorList>
    </citation>
    <scope>IDENTIFICATION</scope>
</reference>
<dbReference type="Gene3D" id="2.60.40.10">
    <property type="entry name" value="Immunoglobulins"/>
    <property type="match status" value="1"/>
</dbReference>
<keyword evidence="10" id="KW-1185">Reference proteome</keyword>
<dbReference type="GeneID" id="103280815"/>
<dbReference type="GO" id="GO:0005886">
    <property type="term" value="C:plasma membrane"/>
    <property type="evidence" value="ECO:0000318"/>
    <property type="project" value="GO_Central"/>
</dbReference>
<evidence type="ECO:0000256" key="6">
    <source>
        <dbReference type="SAM" id="Phobius"/>
    </source>
</evidence>
<dbReference type="InterPro" id="IPR051755">
    <property type="entry name" value="Ig-like_CS_Receptor"/>
</dbReference>
<dbReference type="InterPro" id="IPR036179">
    <property type="entry name" value="Ig-like_dom_sf"/>
</dbReference>
<dbReference type="HOGENOM" id="CLU_1664602_0_0_1"/>
<dbReference type="InterPro" id="IPR013783">
    <property type="entry name" value="Ig-like_fold"/>
</dbReference>
<dbReference type="InterPro" id="IPR003598">
    <property type="entry name" value="Ig_sub2"/>
</dbReference>
<dbReference type="Pfam" id="PF07686">
    <property type="entry name" value="V-set"/>
    <property type="match status" value="1"/>
</dbReference>
<keyword evidence="3" id="KW-0325">Glycoprotein</keyword>
<evidence type="ECO:0000256" key="4">
    <source>
        <dbReference type="ARBA" id="ARBA00023319"/>
    </source>
</evidence>
<proteinExistence type="predicted"/>
<keyword evidence="6" id="KW-1133">Transmembrane helix</keyword>
<dbReference type="SMART" id="SM00409">
    <property type="entry name" value="IG"/>
    <property type="match status" value="1"/>
</dbReference>
<dbReference type="Ensembl" id="ENSACAT00000022833.2">
    <property type="protein sequence ID" value="ENSACAP00000020456.2"/>
    <property type="gene ID" value="ENSACAG00000027636.3"/>
</dbReference>
<evidence type="ECO:0000256" key="3">
    <source>
        <dbReference type="ARBA" id="ARBA00023180"/>
    </source>
</evidence>
<protein>
    <recommendedName>
        <fullName evidence="8">Ig-like domain-containing protein</fullName>
    </recommendedName>
</protein>
<dbReference type="InterPro" id="IPR003599">
    <property type="entry name" value="Ig_sub"/>
</dbReference>
<keyword evidence="6" id="KW-0472">Membrane</keyword>
<dbReference type="GeneTree" id="ENSGT00960000186656"/>
<dbReference type="FunFam" id="2.60.40.10:FF:000295">
    <property type="entry name" value="Tyrosine-protein phosphatase non-receptor type substrate 1"/>
    <property type="match status" value="1"/>
</dbReference>
<feature type="region of interest" description="Disordered" evidence="5">
    <location>
        <begin position="174"/>
        <end position="203"/>
    </location>
</feature>
<dbReference type="SMART" id="SM00408">
    <property type="entry name" value="IGc2"/>
    <property type="match status" value="1"/>
</dbReference>
<dbReference type="Proteomes" id="UP000001646">
    <property type="component" value="Unplaced"/>
</dbReference>
<feature type="signal peptide" evidence="7">
    <location>
        <begin position="1"/>
        <end position="24"/>
    </location>
</feature>
<reference evidence="9" key="1">
    <citation type="submission" date="2009-12" db="EMBL/GenBank/DDBJ databases">
        <title>The Genome Sequence of Anolis carolinensis (Green Anole Lizard).</title>
        <authorList>
            <consortium name="The Genome Sequencing Platform"/>
            <person name="Di Palma F."/>
            <person name="Alfoldi J."/>
            <person name="Heiman D."/>
            <person name="Young S."/>
            <person name="Grabherr M."/>
            <person name="Johnson J."/>
            <person name="Lander E.S."/>
            <person name="Lindblad-Toh K."/>
        </authorList>
    </citation>
    <scope>NUCLEOTIDE SEQUENCE [LARGE SCALE GENOMIC DNA]</scope>
    <source>
        <strain evidence="9">JBL SC #1</strain>
    </source>
</reference>
<organism evidence="9 10">
    <name type="scientific">Anolis carolinensis</name>
    <name type="common">Green anole</name>
    <name type="synonym">American chameleon</name>
    <dbReference type="NCBI Taxonomy" id="28377"/>
    <lineage>
        <taxon>Eukaryota</taxon>
        <taxon>Metazoa</taxon>
        <taxon>Chordata</taxon>
        <taxon>Craniata</taxon>
        <taxon>Vertebrata</taxon>
        <taxon>Euteleostomi</taxon>
        <taxon>Lepidosauria</taxon>
        <taxon>Squamata</taxon>
        <taxon>Bifurcata</taxon>
        <taxon>Unidentata</taxon>
        <taxon>Episquamata</taxon>
        <taxon>Toxicofera</taxon>
        <taxon>Iguania</taxon>
        <taxon>Dactyloidae</taxon>
        <taxon>Anolis</taxon>
    </lineage>
</organism>
<dbReference type="SUPFAM" id="SSF48726">
    <property type="entry name" value="Immunoglobulin"/>
    <property type="match status" value="1"/>
</dbReference>
<dbReference type="InParanoid" id="H9GU27"/>
<keyword evidence="4" id="KW-0393">Immunoglobulin domain</keyword>
<feature type="domain" description="Ig-like" evidence="8">
    <location>
        <begin position="27"/>
        <end position="113"/>
    </location>
</feature>
<evidence type="ECO:0000313" key="10">
    <source>
        <dbReference type="Proteomes" id="UP000001646"/>
    </source>
</evidence>
<dbReference type="OrthoDB" id="6370831at2759"/>
<evidence type="ECO:0000259" key="8">
    <source>
        <dbReference type="PROSITE" id="PS50835"/>
    </source>
</evidence>
<accession>H9GU27</accession>
<evidence type="ECO:0000256" key="5">
    <source>
        <dbReference type="SAM" id="MobiDB-lite"/>
    </source>
</evidence>
<reference evidence="9" key="2">
    <citation type="submission" date="2025-08" db="UniProtKB">
        <authorList>
            <consortium name="Ensembl"/>
        </authorList>
    </citation>
    <scope>IDENTIFICATION</scope>
</reference>
<feature type="chain" id="PRO_5032755198" description="Ig-like domain-containing protein" evidence="7">
    <location>
        <begin position="25"/>
        <end position="247"/>
    </location>
</feature>
<gene>
    <name evidence="9" type="primary">LOC103280815</name>
</gene>
<evidence type="ECO:0000256" key="2">
    <source>
        <dbReference type="ARBA" id="ARBA00023157"/>
    </source>
</evidence>
<feature type="transmembrane region" description="Helical" evidence="6">
    <location>
        <begin position="145"/>
        <end position="167"/>
    </location>
</feature>
<sequence>MTLNGSLWGLFLILANPFANRATGMEEAVVVQPQNFISVQVGGSLKLECRVADQTPPGPVKWFLGNDPHRKLIYQDKLRDQFKRVTRDKESSGTDFTITLHNATLEDTGIYYCVKQMKKAHGDDTDWESGRGTQVVVTASKNDRYIIPAVVCVLLAVLLTVAIYFYIRKKRGWNSGTSRSETSLSESTKTPNQSGDKEIVYTDLKYPERLPRAKTSGLQASSEYAAIKIRPTISGSINGERKDASLS</sequence>
<evidence type="ECO:0000313" key="9">
    <source>
        <dbReference type="Ensembl" id="ENSACAP00000020456.2"/>
    </source>
</evidence>
<dbReference type="PROSITE" id="PS50835">
    <property type="entry name" value="IG_LIKE"/>
    <property type="match status" value="1"/>
</dbReference>
<dbReference type="Bgee" id="ENSACAG00000027636">
    <property type="expression patterns" value="Expressed in adrenal gland and 8 other cell types or tissues"/>
</dbReference>
<name>H9GU27_ANOCA</name>
<dbReference type="InterPro" id="IPR007110">
    <property type="entry name" value="Ig-like_dom"/>
</dbReference>
<dbReference type="PANTHER" id="PTHR19971">
    <property type="entry name" value="SIGNAL-REGULATORY PROTEIN BETA"/>
    <property type="match status" value="1"/>
</dbReference>
<dbReference type="AlphaFoldDB" id="H9GU27"/>
<keyword evidence="1 7" id="KW-0732">Signal</keyword>
<dbReference type="SMART" id="SM00406">
    <property type="entry name" value="IGv"/>
    <property type="match status" value="1"/>
</dbReference>
<dbReference type="InterPro" id="IPR013106">
    <property type="entry name" value="Ig_V-set"/>
</dbReference>